<feature type="compositionally biased region" description="Basic and acidic residues" evidence="1">
    <location>
        <begin position="381"/>
        <end position="397"/>
    </location>
</feature>
<evidence type="ECO:0008006" key="4">
    <source>
        <dbReference type="Google" id="ProtNLM"/>
    </source>
</evidence>
<feature type="region of interest" description="Disordered" evidence="1">
    <location>
        <begin position="167"/>
        <end position="213"/>
    </location>
</feature>
<reference evidence="2" key="1">
    <citation type="journal article" date="2023" name="Genome Biol. Evol.">
        <title>First Whole Genome Sequence and Flow Cytometry Genome Size Data for the Lichen-Forming Fungus Ramalina farinacea (Ascomycota).</title>
        <authorList>
            <person name="Llewellyn T."/>
            <person name="Mian S."/>
            <person name="Hill R."/>
            <person name="Leitch I.J."/>
            <person name="Gaya E."/>
        </authorList>
    </citation>
    <scope>NUCLEOTIDE SEQUENCE</scope>
    <source>
        <strain evidence="2">LIQ254RAFAR</strain>
    </source>
</reference>
<evidence type="ECO:0000313" key="3">
    <source>
        <dbReference type="Proteomes" id="UP001161017"/>
    </source>
</evidence>
<feature type="compositionally biased region" description="Polar residues" evidence="1">
    <location>
        <begin position="567"/>
        <end position="579"/>
    </location>
</feature>
<feature type="region of interest" description="Disordered" evidence="1">
    <location>
        <begin position="1"/>
        <end position="155"/>
    </location>
</feature>
<feature type="compositionally biased region" description="Basic and acidic residues" evidence="1">
    <location>
        <begin position="290"/>
        <end position="311"/>
    </location>
</feature>
<name>A0AA43TY63_9LECA</name>
<feature type="compositionally biased region" description="Basic and acidic residues" evidence="1">
    <location>
        <begin position="17"/>
        <end position="28"/>
    </location>
</feature>
<protein>
    <recommendedName>
        <fullName evidence="4">DUF3824 domain-containing protein</fullName>
    </recommendedName>
</protein>
<feature type="compositionally biased region" description="Basic and acidic residues" evidence="1">
    <location>
        <begin position="175"/>
        <end position="184"/>
    </location>
</feature>
<dbReference type="EMBL" id="JAPUFD010000012">
    <property type="protein sequence ID" value="MDI1490695.1"/>
    <property type="molecule type" value="Genomic_DNA"/>
</dbReference>
<organism evidence="2 3">
    <name type="scientific">Ramalina farinacea</name>
    <dbReference type="NCBI Taxonomy" id="258253"/>
    <lineage>
        <taxon>Eukaryota</taxon>
        <taxon>Fungi</taxon>
        <taxon>Dikarya</taxon>
        <taxon>Ascomycota</taxon>
        <taxon>Pezizomycotina</taxon>
        <taxon>Lecanoromycetes</taxon>
        <taxon>OSLEUM clade</taxon>
        <taxon>Lecanoromycetidae</taxon>
        <taxon>Lecanorales</taxon>
        <taxon>Lecanorineae</taxon>
        <taxon>Ramalinaceae</taxon>
        <taxon>Ramalina</taxon>
    </lineage>
</organism>
<accession>A0AA43TY63</accession>
<proteinExistence type="predicted"/>
<evidence type="ECO:0000256" key="1">
    <source>
        <dbReference type="SAM" id="MobiDB-lite"/>
    </source>
</evidence>
<keyword evidence="3" id="KW-1185">Reference proteome</keyword>
<evidence type="ECO:0000313" key="2">
    <source>
        <dbReference type="EMBL" id="MDI1490695.1"/>
    </source>
</evidence>
<feature type="region of interest" description="Disordered" evidence="1">
    <location>
        <begin position="531"/>
        <end position="658"/>
    </location>
</feature>
<feature type="region of interest" description="Disordered" evidence="1">
    <location>
        <begin position="260"/>
        <end position="455"/>
    </location>
</feature>
<feature type="compositionally biased region" description="Basic and acidic residues" evidence="1">
    <location>
        <begin position="79"/>
        <end position="103"/>
    </location>
</feature>
<feature type="compositionally biased region" description="Basic and acidic residues" evidence="1">
    <location>
        <begin position="138"/>
        <end position="148"/>
    </location>
</feature>
<gene>
    <name evidence="2" type="ORF">OHK93_001899</name>
</gene>
<feature type="compositionally biased region" description="Acidic residues" evidence="1">
    <location>
        <begin position="434"/>
        <end position="443"/>
    </location>
</feature>
<dbReference type="Proteomes" id="UP001161017">
    <property type="component" value="Unassembled WGS sequence"/>
</dbReference>
<feature type="compositionally biased region" description="Low complexity" evidence="1">
    <location>
        <begin position="587"/>
        <end position="598"/>
    </location>
</feature>
<dbReference type="AlphaFoldDB" id="A0AA43TY63"/>
<comment type="caution">
    <text evidence="2">The sequence shown here is derived from an EMBL/GenBank/DDBJ whole genome shotgun (WGS) entry which is preliminary data.</text>
</comment>
<sequence length="658" mass="72473">MSYYDDDNYDDHRRHKGDRDRRQRTEPKYEEEEIIRARSGPKGASKDLVPSPRQRRRDSSESSIEEIPRDFPPRGGGGYDKRSDYSSRRARSAKDSRRGGRYDDYDDGYYDEKPKKRGSKRDRRRDYSSSSSSRSRSRGPDRDRRKSLGEQALGALGIGGAGAAALGALAGQRSKSHDRDDRSSRRDRRSRRYSSSSSRSRGRGSKDMDMNAKMLQAAKAAVTAGGIEAWRMRKEPGGWGGPKGKRVLTAAIGAAGVDGLLGKDKNGGGGGNVIQSTIGGLVGNRLLNGSRKDERSRSRSRGRDDSRDRGSKGIAGLGAGALAAAATKAFENRSKSRGRGKRDYSSSSDEDYGRRRGGGRRSKSVSDYMRQGMAGLGIGSNKDKRDTTDRGTPRDLGNESDSESEDPHSQLRAGPNGAAMGALAHVNHSHDDSSSSDDDISSSEEERERKKLGKKQLITAGLASVATIHAAHNVYQSVHMRKVRAKEVAEGDMSPEQARKKKNKARLHNAASIGIAALGVKGAYSEWKEMQESRHEVREFDEKRERRHERRLERAMRQQEGQKLETRSSSMSGYSTPQQYHGPAAASSVSSYNEYMSSHYPVTAPNMTSNDPNRYYNEQPTGPGPHYSDGNPYQAARAQPVPRHQAPVPHMAPPPGYR</sequence>
<feature type="compositionally biased region" description="Basic and acidic residues" evidence="1">
    <location>
        <begin position="531"/>
        <end position="566"/>
    </location>
</feature>
<feature type="compositionally biased region" description="Polar residues" evidence="1">
    <location>
        <begin position="605"/>
        <end position="620"/>
    </location>
</feature>